<dbReference type="EMBL" id="QMIE01000004">
    <property type="protein sequence ID" value="TVM18261.1"/>
    <property type="molecule type" value="Genomic_DNA"/>
</dbReference>
<dbReference type="SUPFAM" id="SSF51126">
    <property type="entry name" value="Pectin lyase-like"/>
    <property type="match status" value="1"/>
</dbReference>
<dbReference type="InterPro" id="IPR012334">
    <property type="entry name" value="Pectin_lyas_fold"/>
</dbReference>
<name>A0A7M3MH32_9BACT</name>
<reference evidence="1 2" key="1">
    <citation type="submission" date="2018-06" db="EMBL/GenBank/DDBJ databases">
        <title>Complete genome of Desulfovibrio indonesiensis P37SLT.</title>
        <authorList>
            <person name="Crispim J.S."/>
            <person name="Vidigal P.M.P."/>
            <person name="Silva L.C.F."/>
            <person name="Laguardia C.N."/>
            <person name="Araujo L.C."/>
            <person name="Dias R.S."/>
            <person name="Sousa M.P."/>
            <person name="Paula S.O."/>
            <person name="Silva C."/>
        </authorList>
    </citation>
    <scope>NUCLEOTIDE SEQUENCE [LARGE SCALE GENOMIC DNA]</scope>
    <source>
        <strain evidence="1 2">P37SLT</strain>
    </source>
</reference>
<keyword evidence="2" id="KW-1185">Reference proteome</keyword>
<sequence length="265" mass="29601">MANHYVTSPVDGHLKGTLRHAVSNARSGDCIICLWPPSMALMLVDRLRFRTNNLTIIGNGRVIRFGFGFWVEADRIDIRTLSFDHVAGDAIMVDRPEAGSCIIRDCIFIGGNRNEDEAVSVVRGAGANLVRMVDCTVRNYGKAVLVGTGDPEHKPVEAAAKLSMEGCVLEGNSRRHPRIRYGHARLQDCIIEYWGAVWNDFCVGVQADQGATVELENCIFKQRFRYILRPIKTIRDIIAGGGPWRAVKKDASSIVTGRHKIQWRW</sequence>
<evidence type="ECO:0008006" key="3">
    <source>
        <dbReference type="Google" id="ProtNLM"/>
    </source>
</evidence>
<accession>A0A7M3MH32</accession>
<dbReference type="Proteomes" id="UP000448292">
    <property type="component" value="Unassembled WGS sequence"/>
</dbReference>
<proteinExistence type="predicted"/>
<dbReference type="AlphaFoldDB" id="A0A7M3MH32"/>
<evidence type="ECO:0000313" key="1">
    <source>
        <dbReference type="EMBL" id="TVM18261.1"/>
    </source>
</evidence>
<dbReference type="InterPro" id="IPR011050">
    <property type="entry name" value="Pectin_lyase_fold/virulence"/>
</dbReference>
<organism evidence="1 2">
    <name type="scientific">Oceanidesulfovibrio indonesiensis</name>
    <dbReference type="NCBI Taxonomy" id="54767"/>
    <lineage>
        <taxon>Bacteria</taxon>
        <taxon>Pseudomonadati</taxon>
        <taxon>Thermodesulfobacteriota</taxon>
        <taxon>Desulfovibrionia</taxon>
        <taxon>Desulfovibrionales</taxon>
        <taxon>Desulfovibrionaceae</taxon>
        <taxon>Oceanidesulfovibrio</taxon>
    </lineage>
</organism>
<dbReference type="Gene3D" id="2.160.20.10">
    <property type="entry name" value="Single-stranded right-handed beta-helix, Pectin lyase-like"/>
    <property type="match status" value="1"/>
</dbReference>
<gene>
    <name evidence="1" type="ORF">DPQ33_05765</name>
</gene>
<protein>
    <recommendedName>
        <fullName evidence="3">Right handed beta helix domain-containing protein</fullName>
    </recommendedName>
</protein>
<evidence type="ECO:0000313" key="2">
    <source>
        <dbReference type="Proteomes" id="UP000448292"/>
    </source>
</evidence>
<comment type="caution">
    <text evidence="1">The sequence shown here is derived from an EMBL/GenBank/DDBJ whole genome shotgun (WGS) entry which is preliminary data.</text>
</comment>
<dbReference type="RefSeq" id="WP_144302262.1">
    <property type="nucleotide sequence ID" value="NZ_QMIE01000004.1"/>
</dbReference>